<organism evidence="2 3">
    <name type="scientific">Serendipita indica (strain DSM 11827)</name>
    <name type="common">Root endophyte fungus</name>
    <name type="synonym">Piriformospora indica</name>
    <dbReference type="NCBI Taxonomy" id="1109443"/>
    <lineage>
        <taxon>Eukaryota</taxon>
        <taxon>Fungi</taxon>
        <taxon>Dikarya</taxon>
        <taxon>Basidiomycota</taxon>
        <taxon>Agaricomycotina</taxon>
        <taxon>Agaricomycetes</taxon>
        <taxon>Sebacinales</taxon>
        <taxon>Serendipitaceae</taxon>
        <taxon>Serendipita</taxon>
    </lineage>
</organism>
<name>G4TV32_SERID</name>
<dbReference type="Proteomes" id="UP000007148">
    <property type="component" value="Unassembled WGS sequence"/>
</dbReference>
<accession>G4TV32</accession>
<dbReference type="AlphaFoldDB" id="G4TV32"/>
<keyword evidence="1" id="KW-0812">Transmembrane</keyword>
<sequence length="97" mass="10876">MHCTFQSSSTPIQSKCTALKRCRPLASKDYTGRRRERGARRGTCVLDGICIFSSIVTVLVGASDVIHSCVLKSAMRRAIRISATRYQQLDEDRWALL</sequence>
<keyword evidence="1" id="KW-0472">Membrane</keyword>
<evidence type="ECO:0000256" key="1">
    <source>
        <dbReference type="SAM" id="Phobius"/>
    </source>
</evidence>
<dbReference type="EMBL" id="CAFZ01000408">
    <property type="protein sequence ID" value="CCA75175.1"/>
    <property type="molecule type" value="Genomic_DNA"/>
</dbReference>
<feature type="transmembrane region" description="Helical" evidence="1">
    <location>
        <begin position="43"/>
        <end position="62"/>
    </location>
</feature>
<gene>
    <name evidence="2" type="ORF">PIIN_09159</name>
</gene>
<dbReference type="InParanoid" id="G4TV32"/>
<keyword evidence="1" id="KW-1133">Transmembrane helix</keyword>
<keyword evidence="3" id="KW-1185">Reference proteome</keyword>
<evidence type="ECO:0000313" key="2">
    <source>
        <dbReference type="EMBL" id="CCA75175.1"/>
    </source>
</evidence>
<evidence type="ECO:0000313" key="3">
    <source>
        <dbReference type="Proteomes" id="UP000007148"/>
    </source>
</evidence>
<protein>
    <submittedName>
        <fullName evidence="2">Uncharacterized protein</fullName>
    </submittedName>
</protein>
<dbReference type="HOGENOM" id="CLU_2347498_0_0_1"/>
<proteinExistence type="predicted"/>
<comment type="caution">
    <text evidence="2">The sequence shown here is derived from an EMBL/GenBank/DDBJ whole genome shotgun (WGS) entry which is preliminary data.</text>
</comment>
<reference evidence="2 3" key="1">
    <citation type="journal article" date="2011" name="PLoS Pathog.">
        <title>Endophytic Life Strategies Decoded by Genome and Transcriptome Analyses of the Mutualistic Root Symbiont Piriformospora indica.</title>
        <authorList>
            <person name="Zuccaro A."/>
            <person name="Lahrmann U."/>
            <person name="Guldener U."/>
            <person name="Langen G."/>
            <person name="Pfiffi S."/>
            <person name="Biedenkopf D."/>
            <person name="Wong P."/>
            <person name="Samans B."/>
            <person name="Grimm C."/>
            <person name="Basiewicz M."/>
            <person name="Murat C."/>
            <person name="Martin F."/>
            <person name="Kogel K.H."/>
        </authorList>
    </citation>
    <scope>NUCLEOTIDE SEQUENCE [LARGE SCALE GENOMIC DNA]</scope>
    <source>
        <strain evidence="2 3">DSM 11827</strain>
    </source>
</reference>